<accession>A0A9P8EW71</accession>
<dbReference type="EMBL" id="JAHFXF010000036">
    <property type="protein sequence ID" value="KAG9699273.1"/>
    <property type="molecule type" value="Genomic_DNA"/>
</dbReference>
<evidence type="ECO:0000313" key="3">
    <source>
        <dbReference type="Proteomes" id="UP000779574"/>
    </source>
</evidence>
<comment type="caution">
    <text evidence="2">The sequence shown here is derived from an EMBL/GenBank/DDBJ whole genome shotgun (WGS) entry which is preliminary data.</text>
</comment>
<protein>
    <submittedName>
        <fullName evidence="2">Uncharacterized protein</fullName>
    </submittedName>
</protein>
<dbReference type="Proteomes" id="UP000779574">
    <property type="component" value="Unassembled WGS sequence"/>
</dbReference>
<reference evidence="2" key="1">
    <citation type="journal article" date="2021" name="J Fungi (Basel)">
        <title>Virulence traits and population genomics of the black yeast Aureobasidium melanogenum.</title>
        <authorList>
            <person name="Cernosa A."/>
            <person name="Sun X."/>
            <person name="Gostincar C."/>
            <person name="Fang C."/>
            <person name="Gunde-Cimerman N."/>
            <person name="Song Z."/>
        </authorList>
    </citation>
    <scope>NUCLEOTIDE SEQUENCE</scope>
    <source>
        <strain evidence="2">EXF-9911</strain>
    </source>
</reference>
<dbReference type="OrthoDB" id="10643999at2759"/>
<dbReference type="AlphaFoldDB" id="A0A9P8EW71"/>
<feature type="non-terminal residue" evidence="2">
    <location>
        <position position="1"/>
    </location>
</feature>
<evidence type="ECO:0000313" key="2">
    <source>
        <dbReference type="EMBL" id="KAG9699273.1"/>
    </source>
</evidence>
<feature type="region of interest" description="Disordered" evidence="1">
    <location>
        <begin position="1"/>
        <end position="21"/>
    </location>
</feature>
<gene>
    <name evidence="2" type="ORF">KCU76_g1624</name>
</gene>
<evidence type="ECO:0000256" key="1">
    <source>
        <dbReference type="SAM" id="MobiDB-lite"/>
    </source>
</evidence>
<organism evidence="2 3">
    <name type="scientific">Aureobasidium melanogenum</name>
    <name type="common">Aureobasidium pullulans var. melanogenum</name>
    <dbReference type="NCBI Taxonomy" id="46634"/>
    <lineage>
        <taxon>Eukaryota</taxon>
        <taxon>Fungi</taxon>
        <taxon>Dikarya</taxon>
        <taxon>Ascomycota</taxon>
        <taxon>Pezizomycotina</taxon>
        <taxon>Dothideomycetes</taxon>
        <taxon>Dothideomycetidae</taxon>
        <taxon>Dothideales</taxon>
        <taxon>Saccotheciaceae</taxon>
        <taxon>Aureobasidium</taxon>
    </lineage>
</organism>
<proteinExistence type="predicted"/>
<sequence length="176" mass="20327">MSEDSEASTQPAKDAEIAEKSEASSNKVISKSFQDLIDVFFMKAEEFKRHRRAIWDTYIEYQITNDAIEEHLNNTNLDLNMIDLDSLSTLDDYVHLFALETDLVKYEADVLASERAGLQKLDDLLALGAEIMTDHAFELENVDVEIRDRLIKRSESLLRYRIKVMNSYKKIIYEGP</sequence>
<name>A0A9P8EW71_AURME</name>
<reference evidence="2" key="2">
    <citation type="submission" date="2021-08" db="EMBL/GenBank/DDBJ databases">
        <authorList>
            <person name="Gostincar C."/>
            <person name="Sun X."/>
            <person name="Song Z."/>
            <person name="Gunde-Cimerman N."/>
        </authorList>
    </citation>
    <scope>NUCLEOTIDE SEQUENCE</scope>
    <source>
        <strain evidence="2">EXF-9911</strain>
    </source>
</reference>